<evidence type="ECO:0000313" key="3">
    <source>
        <dbReference type="Proteomes" id="UP001201262"/>
    </source>
</evidence>
<dbReference type="EMBL" id="JAJTJA010000002">
    <property type="protein sequence ID" value="KAH8703349.1"/>
    <property type="molecule type" value="Genomic_DNA"/>
</dbReference>
<evidence type="ECO:0000313" key="2">
    <source>
        <dbReference type="EMBL" id="KAH8703349.1"/>
    </source>
</evidence>
<dbReference type="AlphaFoldDB" id="A0AAD4KZ93"/>
<gene>
    <name evidence="2" type="ORF">BGW36DRAFT_85689</name>
</gene>
<dbReference type="GeneID" id="70252934"/>
<dbReference type="Proteomes" id="UP001201262">
    <property type="component" value="Unassembled WGS sequence"/>
</dbReference>
<keyword evidence="1" id="KW-0472">Membrane</keyword>
<feature type="transmembrane region" description="Helical" evidence="1">
    <location>
        <begin position="43"/>
        <end position="68"/>
    </location>
</feature>
<accession>A0AAD4KZ93</accession>
<keyword evidence="3" id="KW-1185">Reference proteome</keyword>
<comment type="caution">
    <text evidence="2">The sequence shown here is derived from an EMBL/GenBank/DDBJ whole genome shotgun (WGS) entry which is preliminary data.</text>
</comment>
<proteinExistence type="predicted"/>
<name>A0AAD4KZ93_9EURO</name>
<protein>
    <submittedName>
        <fullName evidence="2">Uncharacterized protein</fullName>
    </submittedName>
</protein>
<reference evidence="2" key="1">
    <citation type="submission" date="2021-12" db="EMBL/GenBank/DDBJ databases">
        <title>Convergent genome expansion in fungi linked to evolution of root-endophyte symbiosis.</title>
        <authorList>
            <consortium name="DOE Joint Genome Institute"/>
            <person name="Ke Y.-H."/>
            <person name="Bonito G."/>
            <person name="Liao H.-L."/>
            <person name="Looney B."/>
            <person name="Rojas-Flechas A."/>
            <person name="Nash J."/>
            <person name="Hameed K."/>
            <person name="Schadt C."/>
            <person name="Martin F."/>
            <person name="Crous P.W."/>
            <person name="Miettinen O."/>
            <person name="Magnuson J.K."/>
            <person name="Labbe J."/>
            <person name="Jacobson D."/>
            <person name="Doktycz M.J."/>
            <person name="Veneault-Fourrey C."/>
            <person name="Kuo A."/>
            <person name="Mondo S."/>
            <person name="Calhoun S."/>
            <person name="Riley R."/>
            <person name="Ohm R."/>
            <person name="LaButti K."/>
            <person name="Andreopoulos B."/>
            <person name="Pangilinan J."/>
            <person name="Nolan M."/>
            <person name="Tritt A."/>
            <person name="Clum A."/>
            <person name="Lipzen A."/>
            <person name="Daum C."/>
            <person name="Barry K."/>
            <person name="Grigoriev I.V."/>
            <person name="Vilgalys R."/>
        </authorList>
    </citation>
    <scope>NUCLEOTIDE SEQUENCE</scope>
    <source>
        <strain evidence="2">PMI_201</strain>
    </source>
</reference>
<keyword evidence="1" id="KW-0812">Transmembrane</keyword>
<keyword evidence="1" id="KW-1133">Transmembrane helix</keyword>
<evidence type="ECO:0000256" key="1">
    <source>
        <dbReference type="SAM" id="Phobius"/>
    </source>
</evidence>
<sequence length="70" mass="7821">MTNALSSLFIMGFIVVCRNIYYGQLPNCNWSLIPNNTRGPLKLTYFSTTDLMGVYSLLTNLAILGMLVMP</sequence>
<organism evidence="2 3">
    <name type="scientific">Talaromyces proteolyticus</name>
    <dbReference type="NCBI Taxonomy" id="1131652"/>
    <lineage>
        <taxon>Eukaryota</taxon>
        <taxon>Fungi</taxon>
        <taxon>Dikarya</taxon>
        <taxon>Ascomycota</taxon>
        <taxon>Pezizomycotina</taxon>
        <taxon>Eurotiomycetes</taxon>
        <taxon>Eurotiomycetidae</taxon>
        <taxon>Eurotiales</taxon>
        <taxon>Trichocomaceae</taxon>
        <taxon>Talaromyces</taxon>
        <taxon>Talaromyces sect. Bacilispori</taxon>
    </lineage>
</organism>
<dbReference type="RefSeq" id="XP_046076367.1">
    <property type="nucleotide sequence ID" value="XM_046222648.1"/>
</dbReference>